<sequence>MRIPLSVSDVDSKRFSKIAKALRKRWSIGDLSLLQAQNLLALGFGYRNLHDLQSNLFHEIPADAGALLGSRAAIKSSVAWNISRHAGVAFSLAHCLVDSLQLQILSCDAFTSDAAHERWIYESRKQGRFVVMDEFGYYGTEPWDERTPGLLAAGAPPYRFVILPSGQAIRWGKIIEQISKLPRDVAIRLLSEDQYSTYNTDPDRLTAFYRQEVLPLVEQSAVDAVRDERELPKGFSIRAHGERGLMIFNEALDGVIPIIYDKHSDQIFRDIVTLMTLGVVSTDREMFSARADGLWEEAPGSLGDQTIKMWVLNGLPGLADSAPGVSKHMVARNQAYLRCSGWLDESSIPDLIAESFDVQKKPAGLSTQAAPSWHVGFHEMASKALRGRAIDAKGNLLAALKSGALANLLKSYASEMPEDESAVIRQIAQWHPDKPYEPEDLESTSSDDDPVYRQEAIDECRRDHEAAIAHYRSVGEEIVRGIPDIACLGVLKLGWMHYNLHHETYDSRDAYLIDNFDPKNLNQTVEFLAFLCAHYCAMVNNGCTSSAGRGDLGSALYIAVDLVLRGACRPEELGRQYMKIEQFSAAVRKQDKRIRAIMEWDAHMEQQVLIQAQGRYLYASRPVPAERQESSLHSIMRSGRKHNVSVMQAEQHFPGLHEDSKFGDVVSALRSMRDVFNANKQISHQDE</sequence>
<evidence type="ECO:0000313" key="1">
    <source>
        <dbReference type="EMBL" id="MBI6883277.1"/>
    </source>
</evidence>
<comment type="caution">
    <text evidence="1">The sequence shown here is derived from an EMBL/GenBank/DDBJ whole genome shotgun (WGS) entry which is preliminary data.</text>
</comment>
<gene>
    <name evidence="1" type="ORF">JEU22_05070</name>
</gene>
<proteinExistence type="predicted"/>
<name>A0A8I1EDC2_PSEPU</name>
<accession>A0A8I1EDC2</accession>
<reference evidence="1" key="1">
    <citation type="submission" date="2020-12" db="EMBL/GenBank/DDBJ databases">
        <title>Enhanced detection system for hospital associated transmission using whole genome sequencing surveillance.</title>
        <authorList>
            <person name="Harrison L.H."/>
            <person name="Van Tyne D."/>
            <person name="Marsh J.W."/>
            <person name="Griffith M.P."/>
            <person name="Snyder D.J."/>
            <person name="Cooper V.S."/>
            <person name="Mustapha M."/>
        </authorList>
    </citation>
    <scope>NUCLEOTIDE SEQUENCE</scope>
    <source>
        <strain evidence="1">PSB00042</strain>
    </source>
</reference>
<dbReference type="AlphaFoldDB" id="A0A8I1EDC2"/>
<dbReference type="Proteomes" id="UP000637061">
    <property type="component" value="Unassembled WGS sequence"/>
</dbReference>
<evidence type="ECO:0000313" key="2">
    <source>
        <dbReference type="Proteomes" id="UP000637061"/>
    </source>
</evidence>
<organism evidence="1 2">
    <name type="scientific">Pseudomonas putida</name>
    <name type="common">Arthrobacter siderocapsulatus</name>
    <dbReference type="NCBI Taxonomy" id="303"/>
    <lineage>
        <taxon>Bacteria</taxon>
        <taxon>Pseudomonadati</taxon>
        <taxon>Pseudomonadota</taxon>
        <taxon>Gammaproteobacteria</taxon>
        <taxon>Pseudomonadales</taxon>
        <taxon>Pseudomonadaceae</taxon>
        <taxon>Pseudomonas</taxon>
    </lineage>
</organism>
<protein>
    <submittedName>
        <fullName evidence="1">Uncharacterized protein</fullName>
    </submittedName>
</protein>
<dbReference type="EMBL" id="JAEHTE010000002">
    <property type="protein sequence ID" value="MBI6883277.1"/>
    <property type="molecule type" value="Genomic_DNA"/>
</dbReference>
<dbReference type="RefSeq" id="WP_198746889.1">
    <property type="nucleotide sequence ID" value="NZ_JAEHTE010000002.1"/>
</dbReference>